<dbReference type="Gene3D" id="3.20.20.80">
    <property type="entry name" value="Glycosidases"/>
    <property type="match status" value="1"/>
</dbReference>
<dbReference type="EMBL" id="BQKI01000073">
    <property type="protein sequence ID" value="GJN16768.1"/>
    <property type="molecule type" value="Genomic_DNA"/>
</dbReference>
<evidence type="ECO:0000313" key="6">
    <source>
        <dbReference type="EMBL" id="GJN16768.1"/>
    </source>
</evidence>
<accession>A0AAV5E0C8</accession>
<evidence type="ECO:0000256" key="2">
    <source>
        <dbReference type="ARBA" id="ARBA00022801"/>
    </source>
</evidence>
<keyword evidence="2 5" id="KW-0378">Hydrolase</keyword>
<reference evidence="6" key="1">
    <citation type="journal article" date="2018" name="DNA Res.">
        <title>Multiple hybrid de novo genome assembly of finger millet, an orphan allotetraploid crop.</title>
        <authorList>
            <person name="Hatakeyama M."/>
            <person name="Aluri S."/>
            <person name="Balachadran M.T."/>
            <person name="Sivarajan S.R."/>
            <person name="Patrignani A."/>
            <person name="Gruter S."/>
            <person name="Poveda L."/>
            <person name="Shimizu-Inatsugi R."/>
            <person name="Baeten J."/>
            <person name="Francoijs K.J."/>
            <person name="Nataraja K.N."/>
            <person name="Reddy Y.A.N."/>
            <person name="Phadnis S."/>
            <person name="Ravikumar R.L."/>
            <person name="Schlapbach R."/>
            <person name="Sreeman S.M."/>
            <person name="Shimizu K.K."/>
        </authorList>
    </citation>
    <scope>NUCLEOTIDE SEQUENCE</scope>
</reference>
<dbReference type="FunFam" id="3.20.20.80:FF:000010">
    <property type="entry name" value="glucan endo-1,3-beta-glucosidase, basic"/>
    <property type="match status" value="1"/>
</dbReference>
<dbReference type="SUPFAM" id="SSF51445">
    <property type="entry name" value="(Trans)glycosidases"/>
    <property type="match status" value="1"/>
</dbReference>
<dbReference type="Pfam" id="PF00332">
    <property type="entry name" value="Glyco_hydro_17"/>
    <property type="match status" value="1"/>
</dbReference>
<dbReference type="InterPro" id="IPR044965">
    <property type="entry name" value="Glyco_hydro_17_plant"/>
</dbReference>
<sequence>MARQQVASSMLAIALIVGTFAYVPITVQSIGVCYGMLGNNLPSASQVVQLYRSKGINGMRLYDPNRAALDALRNSGIGLILDTANDRLGEFASNPSAAASWVQNNVRPYYPAVNIKYIAVGNEVDGGATQSILPAMRNINAALNAAGLGNSIKVSTSVRFDVIADSYPPSSGRFAQGYMVDIARYLSSTGAPLLANVYPYFAYRGNPNDIKLNYATFQPGTTVRDDRNGLMYSNLFDAMVDAIYAALEKAGAPGVRVVISESGWPSAGGFGASIDNARNYNQGLINHVGQGTPKKRQALETFIFAMFNENQKTGDPTEKNFGLFYPNMSPVYPIRFA</sequence>
<dbReference type="AlphaFoldDB" id="A0AAV5E0C8"/>
<dbReference type="GO" id="GO:0005975">
    <property type="term" value="P:carbohydrate metabolic process"/>
    <property type="evidence" value="ECO:0007669"/>
    <property type="project" value="InterPro"/>
</dbReference>
<dbReference type="PANTHER" id="PTHR32227">
    <property type="entry name" value="GLUCAN ENDO-1,3-BETA-GLUCOSIDASE BG1-RELATED-RELATED"/>
    <property type="match status" value="1"/>
</dbReference>
<keyword evidence="7" id="KW-1185">Reference proteome</keyword>
<evidence type="ECO:0000313" key="7">
    <source>
        <dbReference type="Proteomes" id="UP001054889"/>
    </source>
</evidence>
<dbReference type="InterPro" id="IPR017853">
    <property type="entry name" value="GH"/>
</dbReference>
<evidence type="ECO:0000256" key="4">
    <source>
        <dbReference type="RuleBase" id="RU004335"/>
    </source>
</evidence>
<comment type="caution">
    <text evidence="6">The sequence shown here is derived from an EMBL/GenBank/DDBJ whole genome shotgun (WGS) entry which is preliminary data.</text>
</comment>
<evidence type="ECO:0000256" key="3">
    <source>
        <dbReference type="ARBA" id="ARBA00023295"/>
    </source>
</evidence>
<comment type="similarity">
    <text evidence="1 4">Belongs to the glycosyl hydrolase 17 family.</text>
</comment>
<name>A0AAV5E0C8_ELECO</name>
<evidence type="ECO:0000256" key="1">
    <source>
        <dbReference type="ARBA" id="ARBA00008773"/>
    </source>
</evidence>
<proteinExistence type="inferred from homology"/>
<reference evidence="6" key="2">
    <citation type="submission" date="2021-12" db="EMBL/GenBank/DDBJ databases">
        <title>Resequencing data analysis of finger millet.</title>
        <authorList>
            <person name="Hatakeyama M."/>
            <person name="Aluri S."/>
            <person name="Balachadran M.T."/>
            <person name="Sivarajan S.R."/>
            <person name="Poveda L."/>
            <person name="Shimizu-Inatsugi R."/>
            <person name="Schlapbach R."/>
            <person name="Sreeman S.M."/>
            <person name="Shimizu K.K."/>
        </authorList>
    </citation>
    <scope>NUCLEOTIDE SEQUENCE</scope>
</reference>
<protein>
    <submittedName>
        <fullName evidence="6">Uncharacterized protein</fullName>
    </submittedName>
</protein>
<organism evidence="6 7">
    <name type="scientific">Eleusine coracana subsp. coracana</name>
    <dbReference type="NCBI Taxonomy" id="191504"/>
    <lineage>
        <taxon>Eukaryota</taxon>
        <taxon>Viridiplantae</taxon>
        <taxon>Streptophyta</taxon>
        <taxon>Embryophyta</taxon>
        <taxon>Tracheophyta</taxon>
        <taxon>Spermatophyta</taxon>
        <taxon>Magnoliopsida</taxon>
        <taxon>Liliopsida</taxon>
        <taxon>Poales</taxon>
        <taxon>Poaceae</taxon>
        <taxon>PACMAD clade</taxon>
        <taxon>Chloridoideae</taxon>
        <taxon>Cynodonteae</taxon>
        <taxon>Eleusininae</taxon>
        <taxon>Eleusine</taxon>
    </lineage>
</organism>
<gene>
    <name evidence="6" type="primary">gb03789</name>
    <name evidence="6" type="ORF">PR202_gb03789</name>
</gene>
<keyword evidence="3 5" id="KW-0326">Glycosidase</keyword>
<dbReference type="InterPro" id="IPR000490">
    <property type="entry name" value="Glyco_hydro_17"/>
</dbReference>
<dbReference type="GO" id="GO:0042973">
    <property type="term" value="F:glucan endo-1,3-beta-D-glucosidase activity"/>
    <property type="evidence" value="ECO:0007669"/>
    <property type="project" value="UniProtKB-ARBA"/>
</dbReference>
<dbReference type="Proteomes" id="UP001054889">
    <property type="component" value="Unassembled WGS sequence"/>
</dbReference>
<evidence type="ECO:0000256" key="5">
    <source>
        <dbReference type="RuleBase" id="RU004336"/>
    </source>
</evidence>
<dbReference type="PROSITE" id="PS00587">
    <property type="entry name" value="GLYCOSYL_HYDROL_F17"/>
    <property type="match status" value="1"/>
</dbReference>